<evidence type="ECO:0000313" key="2">
    <source>
        <dbReference type="EMBL" id="PVH98405.1"/>
    </source>
</evidence>
<name>A0A2V1DKF7_9PLEO</name>
<protein>
    <submittedName>
        <fullName evidence="2">Uncharacterized protein</fullName>
    </submittedName>
</protein>
<dbReference type="AlphaFoldDB" id="A0A2V1DKF7"/>
<accession>A0A2V1DKF7</accession>
<keyword evidence="1" id="KW-0472">Membrane</keyword>
<feature type="transmembrane region" description="Helical" evidence="1">
    <location>
        <begin position="12"/>
        <end position="31"/>
    </location>
</feature>
<gene>
    <name evidence="2" type="ORF">DM02DRAFT_47427</name>
</gene>
<evidence type="ECO:0000256" key="1">
    <source>
        <dbReference type="SAM" id="Phobius"/>
    </source>
</evidence>
<reference evidence="2 3" key="1">
    <citation type="journal article" date="2018" name="Sci. Rep.">
        <title>Comparative genomics provides insights into the lifestyle and reveals functional heterogeneity of dark septate endophytic fungi.</title>
        <authorList>
            <person name="Knapp D.G."/>
            <person name="Nemeth J.B."/>
            <person name="Barry K."/>
            <person name="Hainaut M."/>
            <person name="Henrissat B."/>
            <person name="Johnson J."/>
            <person name="Kuo A."/>
            <person name="Lim J.H.P."/>
            <person name="Lipzen A."/>
            <person name="Nolan M."/>
            <person name="Ohm R.A."/>
            <person name="Tamas L."/>
            <person name="Grigoriev I.V."/>
            <person name="Spatafora J.W."/>
            <person name="Nagy L.G."/>
            <person name="Kovacs G.M."/>
        </authorList>
    </citation>
    <scope>NUCLEOTIDE SEQUENCE [LARGE SCALE GENOMIC DNA]</scope>
    <source>
        <strain evidence="2 3">DSE2036</strain>
    </source>
</reference>
<sequence>MHSQCCRYRHHYLLYMNVRVFSPVYCIQRPVSTWIRQSTKDPTFASSHIHLLVFFLIFVFSKSFWRERSKAARASFHLFTTWMFLSLFSCPTIVAIQRTLVIHGFLSTGRGSWLDYTYSKCVSCNAKYMYPFFVPYFGPLQAIYVLPPPSGAYDTCLGAYLLSGFSTHLVGWLGDNKCFYRIFLFLFTVPFPESVSLFVCSLGWIRGVQANRIGGKKGRKETRMYG</sequence>
<feature type="transmembrane region" description="Helical" evidence="1">
    <location>
        <begin position="82"/>
        <end position="106"/>
    </location>
</feature>
<feature type="transmembrane region" description="Helical" evidence="1">
    <location>
        <begin position="43"/>
        <end position="61"/>
    </location>
</feature>
<keyword evidence="1" id="KW-0812">Transmembrane</keyword>
<dbReference type="Proteomes" id="UP000244855">
    <property type="component" value="Unassembled WGS sequence"/>
</dbReference>
<keyword evidence="3" id="KW-1185">Reference proteome</keyword>
<keyword evidence="1" id="KW-1133">Transmembrane helix</keyword>
<organism evidence="2 3">
    <name type="scientific">Periconia macrospinosa</name>
    <dbReference type="NCBI Taxonomy" id="97972"/>
    <lineage>
        <taxon>Eukaryota</taxon>
        <taxon>Fungi</taxon>
        <taxon>Dikarya</taxon>
        <taxon>Ascomycota</taxon>
        <taxon>Pezizomycotina</taxon>
        <taxon>Dothideomycetes</taxon>
        <taxon>Pleosporomycetidae</taxon>
        <taxon>Pleosporales</taxon>
        <taxon>Massarineae</taxon>
        <taxon>Periconiaceae</taxon>
        <taxon>Periconia</taxon>
    </lineage>
</organism>
<evidence type="ECO:0000313" key="3">
    <source>
        <dbReference type="Proteomes" id="UP000244855"/>
    </source>
</evidence>
<proteinExistence type="predicted"/>
<feature type="transmembrane region" description="Helical" evidence="1">
    <location>
        <begin position="182"/>
        <end position="205"/>
    </location>
</feature>
<dbReference type="EMBL" id="KZ805414">
    <property type="protein sequence ID" value="PVH98405.1"/>
    <property type="molecule type" value="Genomic_DNA"/>
</dbReference>